<feature type="compositionally biased region" description="Basic and acidic residues" evidence="2">
    <location>
        <begin position="495"/>
        <end position="506"/>
    </location>
</feature>
<dbReference type="InParanoid" id="C5LT96"/>
<dbReference type="EMBL" id="GG685288">
    <property type="protein sequence ID" value="EER00064.1"/>
    <property type="molecule type" value="Genomic_DNA"/>
</dbReference>
<feature type="compositionally biased region" description="Polar residues" evidence="2">
    <location>
        <begin position="365"/>
        <end position="375"/>
    </location>
</feature>
<feature type="region of interest" description="Disordered" evidence="2">
    <location>
        <begin position="457"/>
        <end position="506"/>
    </location>
</feature>
<feature type="coiled-coil region" evidence="1">
    <location>
        <begin position="13"/>
        <end position="134"/>
    </location>
</feature>
<feature type="coiled-coil region" evidence="1">
    <location>
        <begin position="165"/>
        <end position="304"/>
    </location>
</feature>
<dbReference type="AlphaFoldDB" id="C5LT96"/>
<sequence length="544" mass="64093">MTTQMEEEVSKARDSDRAEIEELRGRYAALEAAADAKEKDALKRMRAMQTSQVETTEQLEARYERKLAVGEARIEELERRRRRDIEESQIQEAEQRDRSKREKKILREQFQARLRRATEAHEASQELAEDLRKKYETMLEMETNEREIEVNRIICEKDEEIRKLTQDAEQRLKEKEDLAKGIQAMQQEKLRLANESAEASSVMDAYKIKLEEQSRRIEALQQQSGEHVRGRRQMEEEVRALREKVESVTKARTVVEYRLREISESVAPKDQEIKQLRKRLVETQQELEGQARLLRKLEDDVEQKAHLAVHHRQEVVMLNEAIVEGKIVHHTDMKEWPKLLKRIYHQHVVGDEETPVKRSITTRQTNMMKSAQSTSDPRENLGSEEAQRQMKALDKRLHSLTRQSSRANAASRRDLSRRATENATLLNEINGNRVRNKNLEDKVKLLELELRDLRGKYQQAQGRNREKTNTETSLGEKKADLSSSKKDRRVHSLRSRQENEEKDKLRHMVEQQTDFIRMQRLEVKMLQEKVESLSKRKEVERASS</sequence>
<feature type="compositionally biased region" description="Basic and acidic residues" evidence="2">
    <location>
        <begin position="376"/>
        <end position="397"/>
    </location>
</feature>
<feature type="compositionally biased region" description="Basic and acidic residues" evidence="2">
    <location>
        <begin position="463"/>
        <end position="485"/>
    </location>
</feature>
<evidence type="ECO:0000313" key="3">
    <source>
        <dbReference type="EMBL" id="EER00064.1"/>
    </source>
</evidence>
<dbReference type="InterPro" id="IPR052993">
    <property type="entry name" value="CFA-57"/>
</dbReference>
<protein>
    <submittedName>
        <fullName evidence="3">DNA double-strand break repair Rad50 ATPase, putative</fullName>
    </submittedName>
</protein>
<dbReference type="PANTHER" id="PTHR32215:SF0">
    <property type="entry name" value="CILIA- AND FLAGELLA-ASSOCIATED PROTEIN 57"/>
    <property type="match status" value="1"/>
</dbReference>
<evidence type="ECO:0000256" key="1">
    <source>
        <dbReference type="SAM" id="Coils"/>
    </source>
</evidence>
<organism evidence="4">
    <name type="scientific">Perkinsus marinus (strain ATCC 50983 / TXsc)</name>
    <dbReference type="NCBI Taxonomy" id="423536"/>
    <lineage>
        <taxon>Eukaryota</taxon>
        <taxon>Sar</taxon>
        <taxon>Alveolata</taxon>
        <taxon>Perkinsozoa</taxon>
        <taxon>Perkinsea</taxon>
        <taxon>Perkinsida</taxon>
        <taxon>Perkinsidae</taxon>
        <taxon>Perkinsus</taxon>
    </lineage>
</organism>
<gene>
    <name evidence="3" type="ORF">Pmar_PMAR024541</name>
</gene>
<keyword evidence="4" id="KW-1185">Reference proteome</keyword>
<evidence type="ECO:0000256" key="2">
    <source>
        <dbReference type="SAM" id="MobiDB-lite"/>
    </source>
</evidence>
<feature type="region of interest" description="Disordered" evidence="2">
    <location>
        <begin position="365"/>
        <end position="418"/>
    </location>
</feature>
<reference evidence="3 4" key="1">
    <citation type="submission" date="2008-07" db="EMBL/GenBank/DDBJ databases">
        <authorList>
            <person name="El-Sayed N."/>
            <person name="Caler E."/>
            <person name="Inman J."/>
            <person name="Amedeo P."/>
            <person name="Hass B."/>
            <person name="Wortman J."/>
        </authorList>
    </citation>
    <scope>NUCLEOTIDE SEQUENCE [LARGE SCALE GENOMIC DNA]</scope>
    <source>
        <strain evidence="4">ATCC 50983 / TXsc</strain>
    </source>
</reference>
<evidence type="ECO:0000313" key="4">
    <source>
        <dbReference type="Proteomes" id="UP000007800"/>
    </source>
</evidence>
<dbReference type="GeneID" id="9049759"/>
<proteinExistence type="predicted"/>
<dbReference type="OMA" id="VETSENH"/>
<dbReference type="PANTHER" id="PTHR32215">
    <property type="entry name" value="CILIA- AND FLAGELLA-ASSOCIATED PROTEIN 57"/>
    <property type="match status" value="1"/>
</dbReference>
<feature type="coiled-coil region" evidence="1">
    <location>
        <begin position="516"/>
        <end position="543"/>
    </location>
</feature>
<accession>C5LT96</accession>
<dbReference type="OrthoDB" id="431463at2759"/>
<name>C5LT96_PERM5</name>
<keyword evidence="1" id="KW-0175">Coiled coil</keyword>
<dbReference type="RefSeq" id="XP_002767346.1">
    <property type="nucleotide sequence ID" value="XM_002767300.1"/>
</dbReference>
<dbReference type="Proteomes" id="UP000007800">
    <property type="component" value="Unassembled WGS sequence"/>
</dbReference>